<dbReference type="AlphaFoldDB" id="W8GRY0"/>
<evidence type="ECO:0000313" key="5">
    <source>
        <dbReference type="Proteomes" id="UP000019450"/>
    </source>
</evidence>
<proteinExistence type="inferred from homology"/>
<dbReference type="InterPro" id="IPR024654">
    <property type="entry name" value="Calcineurin-like_PHP_lpxH"/>
</dbReference>
<keyword evidence="5" id="KW-1185">Reference proteome</keyword>
<evidence type="ECO:0000313" key="4">
    <source>
        <dbReference type="EMBL" id="AHK22195.1"/>
    </source>
</evidence>
<keyword evidence="4" id="KW-0378">Hydrolase</keyword>
<sequence>MKILVISDVHGNIKLMDKIIAENNDVDFKIFCGDLQEKDKSILKKNFDYYVTGNSDYFHLDEIKELNLDGIKILLTHGHLFESFWAKINFDKLYKLGDLLKVKIILHGHDHINAIEEKNGIIRFNPGSITYPRGSNKASYGIIEIKNGKIEKMEHHYI</sequence>
<dbReference type="EMBL" id="CP006932">
    <property type="protein sequence ID" value="AHK22195.1"/>
    <property type="molecule type" value="Genomic_DNA"/>
</dbReference>
<dbReference type="STRING" id="1427984.X271_00081"/>
<evidence type="ECO:0000256" key="2">
    <source>
        <dbReference type="RuleBase" id="RU362039"/>
    </source>
</evidence>
<dbReference type="EC" id="3.1.4.-" evidence="2"/>
<evidence type="ECO:0000259" key="3">
    <source>
        <dbReference type="Pfam" id="PF12850"/>
    </source>
</evidence>
<reference evidence="4 5" key="1">
    <citation type="journal article" date="2014" name="Genome Biol. Evol.">
        <title>Phylogenomics of "Candidatus Hepatoplasma crinochetorum," a Lineage of Mollicutes Associated with Noninsect Arthropods.</title>
        <authorList>
            <person name="Leclercq S."/>
            <person name="Dittmer J."/>
            <person name="Bouchon D."/>
            <person name="Cordaux R."/>
        </authorList>
    </citation>
    <scope>NUCLEOTIDE SEQUENCE [LARGE SCALE GENOMIC DNA]</scope>
    <source>
        <strain evidence="4 5">Av</strain>
    </source>
</reference>
<comment type="cofactor">
    <cofactor evidence="2">
        <name>a divalent metal cation</name>
        <dbReference type="ChEBI" id="CHEBI:60240"/>
    </cofactor>
</comment>
<name>W8GRY0_9MOLU</name>
<dbReference type="NCBIfam" id="TIGR00040">
    <property type="entry name" value="yfcE"/>
    <property type="match status" value="1"/>
</dbReference>
<dbReference type="GO" id="GO:0046872">
    <property type="term" value="F:metal ion binding"/>
    <property type="evidence" value="ECO:0007669"/>
    <property type="project" value="UniProtKB-KW"/>
</dbReference>
<dbReference type="InterPro" id="IPR029052">
    <property type="entry name" value="Metallo-depent_PP-like"/>
</dbReference>
<dbReference type="Gene3D" id="3.60.21.10">
    <property type="match status" value="1"/>
</dbReference>
<dbReference type="GO" id="GO:0016787">
    <property type="term" value="F:hydrolase activity"/>
    <property type="evidence" value="ECO:0007669"/>
    <property type="project" value="UniProtKB-UniRule"/>
</dbReference>
<dbReference type="SUPFAM" id="SSF56300">
    <property type="entry name" value="Metallo-dependent phosphatases"/>
    <property type="match status" value="1"/>
</dbReference>
<dbReference type="Pfam" id="PF12850">
    <property type="entry name" value="Metallophos_2"/>
    <property type="match status" value="1"/>
</dbReference>
<dbReference type="HOGENOM" id="CLU_063749_2_1_14"/>
<organism evidence="4 5">
    <name type="scientific">Candidatus Hepatoplasma crinochetorum Av</name>
    <dbReference type="NCBI Taxonomy" id="1427984"/>
    <lineage>
        <taxon>Bacteria</taxon>
        <taxon>Bacillati</taxon>
        <taxon>Mycoplasmatota</taxon>
        <taxon>Mollicutes</taxon>
        <taxon>Candidatus Hepatoplasmataceae</taxon>
        <taxon>Candidatus Hepatoplasma</taxon>
    </lineage>
</organism>
<comment type="similarity">
    <text evidence="1 2">Belongs to the metallophosphoesterase superfamily. YfcE family.</text>
</comment>
<gene>
    <name evidence="4" type="ORF">X271_00081</name>
</gene>
<feature type="domain" description="Calcineurin-like phosphoesterase" evidence="3">
    <location>
        <begin position="1"/>
        <end position="147"/>
    </location>
</feature>
<accession>W8GRY0</accession>
<dbReference type="InterPro" id="IPR000979">
    <property type="entry name" value="Phosphodiesterase_MJ0936/Vps29"/>
</dbReference>
<keyword evidence="2" id="KW-0479">Metal-binding</keyword>
<dbReference type="KEGG" id="hcr:X271_00081"/>
<dbReference type="eggNOG" id="COG0622">
    <property type="taxonomic scope" value="Bacteria"/>
</dbReference>
<dbReference type="OrthoDB" id="9800565at2"/>
<dbReference type="PANTHER" id="PTHR11124">
    <property type="entry name" value="VACUOLAR SORTING PROTEIN VPS29"/>
    <property type="match status" value="1"/>
</dbReference>
<protein>
    <recommendedName>
        <fullName evidence="2">Phosphoesterase</fullName>
        <ecNumber evidence="2">3.1.4.-</ecNumber>
    </recommendedName>
</protein>
<evidence type="ECO:0000256" key="1">
    <source>
        <dbReference type="ARBA" id="ARBA00008950"/>
    </source>
</evidence>
<dbReference type="RefSeq" id="WP_025208496.1">
    <property type="nucleotide sequence ID" value="NZ_CP006932.1"/>
</dbReference>
<dbReference type="Proteomes" id="UP000019450">
    <property type="component" value="Chromosome"/>
</dbReference>